<reference evidence="8 9" key="1">
    <citation type="submission" date="2019-03" db="EMBL/GenBank/DDBJ databases">
        <title>Genomic Encyclopedia of Type Strains, Phase IV (KMG-IV): sequencing the most valuable type-strain genomes for metagenomic binning, comparative biology and taxonomic classification.</title>
        <authorList>
            <person name="Goeker M."/>
        </authorList>
    </citation>
    <scope>NUCLEOTIDE SEQUENCE [LARGE SCALE GENOMIC DNA]</scope>
    <source>
        <strain evidence="8 9">DSM 100055</strain>
    </source>
</reference>
<keyword evidence="9" id="KW-1185">Reference proteome</keyword>
<evidence type="ECO:0000256" key="2">
    <source>
        <dbReference type="ARBA" id="ARBA00022722"/>
    </source>
</evidence>
<dbReference type="AlphaFoldDB" id="A0AA46I4Y3"/>
<dbReference type="GO" id="GO:0004521">
    <property type="term" value="F:RNA endonuclease activity"/>
    <property type="evidence" value="ECO:0007669"/>
    <property type="project" value="InterPro"/>
</dbReference>
<evidence type="ECO:0000256" key="3">
    <source>
        <dbReference type="ARBA" id="ARBA00022759"/>
    </source>
</evidence>
<dbReference type="Pfam" id="PF08340">
    <property type="entry name" value="YicC-like_C"/>
    <property type="match status" value="1"/>
</dbReference>
<evidence type="ECO:0000256" key="5">
    <source>
        <dbReference type="ARBA" id="ARBA00035648"/>
    </source>
</evidence>
<organism evidence="8 9">
    <name type="scientific">Hypnocyclicus thermotrophus</name>
    <dbReference type="NCBI Taxonomy" id="1627895"/>
    <lineage>
        <taxon>Bacteria</taxon>
        <taxon>Fusobacteriati</taxon>
        <taxon>Fusobacteriota</taxon>
        <taxon>Fusobacteriia</taxon>
        <taxon>Fusobacteriales</taxon>
        <taxon>Fusobacteriaceae</taxon>
        <taxon>Hypnocyclicus</taxon>
    </lineage>
</organism>
<dbReference type="EMBL" id="SOBG01000009">
    <property type="protein sequence ID" value="TDT67922.1"/>
    <property type="molecule type" value="Genomic_DNA"/>
</dbReference>
<dbReference type="Proteomes" id="UP000294678">
    <property type="component" value="Unassembled WGS sequence"/>
</dbReference>
<dbReference type="RefSeq" id="WP_134113786.1">
    <property type="nucleotide sequence ID" value="NZ_SOBG01000009.1"/>
</dbReference>
<evidence type="ECO:0000256" key="1">
    <source>
        <dbReference type="ARBA" id="ARBA00001968"/>
    </source>
</evidence>
<dbReference type="InterPro" id="IPR005229">
    <property type="entry name" value="YicC/YloC-like"/>
</dbReference>
<evidence type="ECO:0000313" key="9">
    <source>
        <dbReference type="Proteomes" id="UP000294678"/>
    </source>
</evidence>
<dbReference type="InterPro" id="IPR013527">
    <property type="entry name" value="YicC-like_N"/>
</dbReference>
<dbReference type="PANTHER" id="PTHR30636">
    <property type="entry name" value="UPF0701 PROTEIN YICC"/>
    <property type="match status" value="1"/>
</dbReference>
<comment type="cofactor">
    <cofactor evidence="1">
        <name>a divalent metal cation</name>
        <dbReference type="ChEBI" id="CHEBI:60240"/>
    </cofactor>
</comment>
<feature type="domain" description="Endoribonuclease YicC-like C-terminal" evidence="7">
    <location>
        <begin position="175"/>
        <end position="292"/>
    </location>
</feature>
<dbReference type="GO" id="GO:0016787">
    <property type="term" value="F:hydrolase activity"/>
    <property type="evidence" value="ECO:0007669"/>
    <property type="project" value="UniProtKB-KW"/>
</dbReference>
<protein>
    <submittedName>
        <fullName evidence="8">Uncharacterized protein (TIGR00255 family)</fullName>
    </submittedName>
</protein>
<feature type="domain" description="Endoribonuclease YicC-like N-terminal" evidence="6">
    <location>
        <begin position="1"/>
        <end position="155"/>
    </location>
</feature>
<dbReference type="InterPro" id="IPR013551">
    <property type="entry name" value="YicC-like_C"/>
</dbReference>
<comment type="similarity">
    <text evidence="5">Belongs to the YicC/YloC family.</text>
</comment>
<accession>A0AA46I4Y3</accession>
<evidence type="ECO:0000259" key="7">
    <source>
        <dbReference type="Pfam" id="PF08340"/>
    </source>
</evidence>
<keyword evidence="4" id="KW-0378">Hydrolase</keyword>
<keyword evidence="2" id="KW-0540">Nuclease</keyword>
<evidence type="ECO:0000259" key="6">
    <source>
        <dbReference type="Pfam" id="PF03755"/>
    </source>
</evidence>
<gene>
    <name evidence="8" type="ORF">EV215_1928</name>
</gene>
<evidence type="ECO:0000256" key="4">
    <source>
        <dbReference type="ARBA" id="ARBA00022801"/>
    </source>
</evidence>
<evidence type="ECO:0000313" key="8">
    <source>
        <dbReference type="EMBL" id="TDT67922.1"/>
    </source>
</evidence>
<dbReference type="NCBIfam" id="TIGR00255">
    <property type="entry name" value="YicC/YloC family endoribonuclease"/>
    <property type="match status" value="1"/>
</dbReference>
<keyword evidence="3" id="KW-0255">Endonuclease</keyword>
<comment type="caution">
    <text evidence="8">The sequence shown here is derived from an EMBL/GenBank/DDBJ whole genome shotgun (WGS) entry which is preliminary data.</text>
</comment>
<dbReference type="Pfam" id="PF03755">
    <property type="entry name" value="YicC-like_N"/>
    <property type="match status" value="1"/>
</dbReference>
<name>A0AA46I4Y3_9FUSO</name>
<dbReference type="PANTHER" id="PTHR30636:SF3">
    <property type="entry name" value="UPF0701 PROTEIN YICC"/>
    <property type="match status" value="1"/>
</dbReference>
<sequence>MRSMTGYSKIIEENEHFRISIEMKSVNNKGLNIKIKIPNFLNFLENRIKTEIGKKIHRGYIELKINFEDKRENENLYYYNRNNALSYMKILNEIEKEFSLKLENKVDMVVKYSNSINKQDIEINENEYTEFIMPVLNKVIDNINEMKQTEGERLKEYFIDLIENIKNNIKDISYLKENVVENYKNRLLEKLNNYKNEIDVKEEDILKEILIFTDRSDISEEYSRLISHLEQFLIELDSKHNYIGKKLDFILQEIFRELNTMGVKSNYYDISKLVVDCKSEVEKIREQVMNIE</sequence>
<proteinExistence type="inferred from homology"/>